<dbReference type="AlphaFoldDB" id="A0A2H3J7R2"/>
<organism evidence="14 15">
    <name type="scientific">Wolfiporia cocos (strain MD-104)</name>
    <name type="common">Brown rot fungus</name>
    <dbReference type="NCBI Taxonomy" id="742152"/>
    <lineage>
        <taxon>Eukaryota</taxon>
        <taxon>Fungi</taxon>
        <taxon>Dikarya</taxon>
        <taxon>Basidiomycota</taxon>
        <taxon>Agaricomycotina</taxon>
        <taxon>Agaricomycetes</taxon>
        <taxon>Polyporales</taxon>
        <taxon>Phaeolaceae</taxon>
        <taxon>Wolfiporia</taxon>
    </lineage>
</organism>
<comment type="subcellular location">
    <subcellularLocation>
        <location evidence="1">Nucleus</location>
    </subcellularLocation>
</comment>
<dbReference type="NCBIfam" id="TIGR00675">
    <property type="entry name" value="dcm"/>
    <property type="match status" value="1"/>
</dbReference>
<name>A0A2H3J7R2_WOLCO</name>
<evidence type="ECO:0000256" key="7">
    <source>
        <dbReference type="ARBA" id="ARBA00023125"/>
    </source>
</evidence>
<evidence type="ECO:0000256" key="6">
    <source>
        <dbReference type="ARBA" id="ARBA00022737"/>
    </source>
</evidence>
<feature type="active site" evidence="9 10">
    <location>
        <position position="862"/>
    </location>
</feature>
<dbReference type="InterPro" id="IPR050390">
    <property type="entry name" value="C5-Methyltransferase"/>
</dbReference>
<dbReference type="Gene3D" id="2.30.30.490">
    <property type="match status" value="2"/>
</dbReference>
<dbReference type="EC" id="2.1.1.37" evidence="2"/>
<dbReference type="PANTHER" id="PTHR10629">
    <property type="entry name" value="CYTOSINE-SPECIFIC METHYLTRANSFERASE"/>
    <property type="match status" value="1"/>
</dbReference>
<evidence type="ECO:0000256" key="5">
    <source>
        <dbReference type="ARBA" id="ARBA00022691"/>
    </source>
</evidence>
<feature type="region of interest" description="Disordered" evidence="12">
    <location>
        <begin position="1"/>
        <end position="120"/>
    </location>
</feature>
<feature type="domain" description="BAH" evidence="13">
    <location>
        <begin position="607"/>
        <end position="726"/>
    </location>
</feature>
<dbReference type="OrthoDB" id="5376140at2759"/>
<evidence type="ECO:0000256" key="12">
    <source>
        <dbReference type="SAM" id="MobiDB-lite"/>
    </source>
</evidence>
<dbReference type="STRING" id="742152.A0A2H3J7R2"/>
<dbReference type="Gene3D" id="3.90.120.10">
    <property type="entry name" value="DNA Methylase, subunit A, domain 2"/>
    <property type="match status" value="2"/>
</dbReference>
<dbReference type="Pfam" id="PF00145">
    <property type="entry name" value="DNA_methylase"/>
    <property type="match status" value="1"/>
</dbReference>
<evidence type="ECO:0000256" key="8">
    <source>
        <dbReference type="ARBA" id="ARBA00023242"/>
    </source>
</evidence>
<keyword evidence="8" id="KW-0539">Nucleus</keyword>
<dbReference type="GO" id="GO:0005634">
    <property type="term" value="C:nucleus"/>
    <property type="evidence" value="ECO:0007669"/>
    <property type="project" value="UniProtKB-SubCell"/>
</dbReference>
<dbReference type="PANTHER" id="PTHR10629:SF52">
    <property type="entry name" value="DNA (CYTOSINE-5)-METHYLTRANSFERASE 1"/>
    <property type="match status" value="1"/>
</dbReference>
<dbReference type="EMBL" id="KB467942">
    <property type="protein sequence ID" value="PCH37981.1"/>
    <property type="molecule type" value="Genomic_DNA"/>
</dbReference>
<dbReference type="GO" id="GO:0003886">
    <property type="term" value="F:DNA (cytosine-5-)-methyltransferase activity"/>
    <property type="evidence" value="ECO:0007669"/>
    <property type="project" value="UniProtKB-EC"/>
</dbReference>
<feature type="compositionally biased region" description="Basic and acidic residues" evidence="12">
    <location>
        <begin position="55"/>
        <end position="77"/>
    </location>
</feature>
<dbReference type="PROSITE" id="PS51679">
    <property type="entry name" value="SAM_MT_C5"/>
    <property type="match status" value="1"/>
</dbReference>
<dbReference type="Pfam" id="PF12047">
    <property type="entry name" value="DNMT1-RFD"/>
    <property type="match status" value="1"/>
</dbReference>
<dbReference type="GO" id="GO:0003682">
    <property type="term" value="F:chromatin binding"/>
    <property type="evidence" value="ECO:0007669"/>
    <property type="project" value="InterPro"/>
</dbReference>
<evidence type="ECO:0000256" key="1">
    <source>
        <dbReference type="ARBA" id="ARBA00004123"/>
    </source>
</evidence>
<dbReference type="GO" id="GO:0044027">
    <property type="term" value="P:negative regulation of gene expression via chromosomal CpG island methylation"/>
    <property type="evidence" value="ECO:0007669"/>
    <property type="project" value="TreeGrafter"/>
</dbReference>
<dbReference type="InterPro" id="IPR001525">
    <property type="entry name" value="C5_MeTfrase"/>
</dbReference>
<evidence type="ECO:0000259" key="13">
    <source>
        <dbReference type="PROSITE" id="PS51038"/>
    </source>
</evidence>
<keyword evidence="6" id="KW-0677">Repeat</keyword>
<dbReference type="InterPro" id="IPR022702">
    <property type="entry name" value="Cytosine_MeTrfase1_RFD"/>
</dbReference>
<comment type="similarity">
    <text evidence="10 11">Belongs to the class I-like SAM-binding methyltransferase superfamily. C5-methyltransferase family.</text>
</comment>
<dbReference type="Pfam" id="PF01426">
    <property type="entry name" value="BAH"/>
    <property type="match status" value="1"/>
</dbReference>
<keyword evidence="7" id="KW-0238">DNA-binding</keyword>
<dbReference type="PRINTS" id="PR00105">
    <property type="entry name" value="C5METTRFRASE"/>
</dbReference>
<dbReference type="OMA" id="GNAVPWP"/>
<dbReference type="GO" id="GO:0032259">
    <property type="term" value="P:methylation"/>
    <property type="evidence" value="ECO:0007669"/>
    <property type="project" value="UniProtKB-KW"/>
</dbReference>
<evidence type="ECO:0000256" key="4">
    <source>
        <dbReference type="ARBA" id="ARBA00022679"/>
    </source>
</evidence>
<protein>
    <recommendedName>
        <fullName evidence="2">DNA (cytosine-5-)-methyltransferase</fullName>
        <ecNumber evidence="2">2.1.1.37</ecNumber>
    </recommendedName>
</protein>
<dbReference type="PROSITE" id="PS51038">
    <property type="entry name" value="BAH"/>
    <property type="match status" value="2"/>
</dbReference>
<evidence type="ECO:0000256" key="9">
    <source>
        <dbReference type="PIRSR" id="PIRSR037404-1"/>
    </source>
</evidence>
<evidence type="ECO:0000256" key="11">
    <source>
        <dbReference type="RuleBase" id="RU000416"/>
    </source>
</evidence>
<feature type="domain" description="BAH" evidence="13">
    <location>
        <begin position="432"/>
        <end position="565"/>
    </location>
</feature>
<dbReference type="InterPro" id="IPR043151">
    <property type="entry name" value="BAH_sf"/>
</dbReference>
<keyword evidence="4 10" id="KW-0808">Transferase</keyword>
<dbReference type="Proteomes" id="UP000218811">
    <property type="component" value="Unassembled WGS sequence"/>
</dbReference>
<evidence type="ECO:0000256" key="10">
    <source>
        <dbReference type="PROSITE-ProRule" id="PRU01016"/>
    </source>
</evidence>
<evidence type="ECO:0000256" key="2">
    <source>
        <dbReference type="ARBA" id="ARBA00011975"/>
    </source>
</evidence>
<keyword evidence="5 10" id="KW-0949">S-adenosyl-L-methionine</keyword>
<keyword evidence="15" id="KW-1185">Reference proteome</keyword>
<dbReference type="GO" id="GO:0006346">
    <property type="term" value="P:DNA methylation-dependent constitutive heterochromatin formation"/>
    <property type="evidence" value="ECO:0007669"/>
    <property type="project" value="InterPro"/>
</dbReference>
<dbReference type="Gene3D" id="3.40.50.150">
    <property type="entry name" value="Vaccinia Virus protein VP39"/>
    <property type="match status" value="1"/>
</dbReference>
<dbReference type="PIRSF" id="PIRSF037404">
    <property type="entry name" value="DNMT1"/>
    <property type="match status" value="1"/>
</dbReference>
<dbReference type="InterPro" id="IPR029063">
    <property type="entry name" value="SAM-dependent_MTases_sf"/>
</dbReference>
<dbReference type="SUPFAM" id="SSF53335">
    <property type="entry name" value="S-adenosyl-L-methionine-dependent methyltransferases"/>
    <property type="match status" value="1"/>
</dbReference>
<accession>A0A2H3J7R2</accession>
<gene>
    <name evidence="14" type="ORF">WOLCODRAFT_135973</name>
</gene>
<evidence type="ECO:0000313" key="14">
    <source>
        <dbReference type="EMBL" id="PCH37981.1"/>
    </source>
</evidence>
<keyword evidence="3 10" id="KW-0489">Methyltransferase</keyword>
<dbReference type="GO" id="GO:0003677">
    <property type="term" value="F:DNA binding"/>
    <property type="evidence" value="ECO:0007669"/>
    <property type="project" value="UniProtKB-KW"/>
</dbReference>
<sequence>MPPRLNAFQVSFPDEAGPSSSLSSQTSLRPRAHGPLITAAVRGHPDVAASGQGPKRKERDDHPLGPDRQPKQVRTDWRPSQFKGSKSTRRKRALWYSPNPKDVREKRGLRIPGEDFDDNGADGHDVPVRILSKFCVFESGNEKVVPLSDDNINISLEAAGAVAPYFANEEDAGQEDDIEDSQPLRLRTTAILRYTIDYTKADDPIWIQTEFAWYILREPSKIYKQCWLETYRPHRIAQIMISAAKENPEWTYKRFRETYAGRRDRLLRDVLDVNDFEEHAALVADILSDHEDGNVLKETPILRRILQNHLGSQAYRGIRAHVRINGPPPVMRHLLRGNIDLVVLRPENQNRTHVTPLIDRLSLGLFQEHLEVVGARTPAKRDIRRIMNRGRSWLIELLSKQLEKLDQIPKLIFPYDARIRDEYWNAVEIDGVRFSVGDVIVIPAGHDNERHRPPPPVPETLDQIPITHTFADYFWFAIIVWINQKEKQVHIRYLEHSFKTLLEEIGDPQELFLSPTCGDIDLREMHILGKINVHWSPDPDAVIGPSELFCRYVYDEVNATITHIGDPADVVSAGRPPDNCPVCARREQADNDADVRAVRDSVICGGITYHKLDFVLINSHNESGPADIGQILAIDDRALCPTVLVRRLGRISNIIHICPQNIIKDERHLFLTDEKQSVSAAKILQCCHVLHRDSPDSLQEWLDMSPSNFYIQYCFPTLTPQNWGEKRLISWRDVGGCIPCSKEYIQRFHELRQFQTAYEVRPLRAFDPFGGVGAFGKGLEESGCIKFTHAVEISPSAARALRENSPHTIVYNQCANIVLQYAIKRHAGHDISTPTEIDNSNNKLPEPPKPEDIDVLVAGFPCQPHSRLNMFQRANDRKCHLMLNLLSWIDFLRPRYIFLENVQGFLSFNLNATQAGRYRVEGGIEKGGLKFVIQALLTMDYQVRFGLLQAGHYGTPQTRVRFFLIAARKSLPLSPLPKPTHAFPVKDRLIMRFPNGGQAQPIPTTNGMQLHQYVSVEDAISDLPRFHWKNPYKILNRNHRLEDDAMDVEDDIPSLLCDPTQKICGFSGRAVNYHSDPVTSFQAKCRAKPLRDLQHFTRVLKEETVERVTNIPLRPRADYRDLPDELWEWQVINPASATARNGFHPGFYGRLDQKQWFNATVTNVEPTAKQSWVLNPYCKRMVTVRELARSQGFPDCFTFYSKYDDVKTMHRQIGNAVPWPVATALGHEFKEALFEKWRKDRHEAEVID</sequence>
<dbReference type="InterPro" id="IPR001025">
    <property type="entry name" value="BAH_dom"/>
</dbReference>
<evidence type="ECO:0000256" key="3">
    <source>
        <dbReference type="ARBA" id="ARBA00022603"/>
    </source>
</evidence>
<proteinExistence type="inferred from homology"/>
<feature type="compositionally biased region" description="Low complexity" evidence="12">
    <location>
        <begin position="19"/>
        <end position="28"/>
    </location>
</feature>
<reference evidence="14 15" key="1">
    <citation type="journal article" date="2012" name="Science">
        <title>The Paleozoic origin of enzymatic lignin decomposition reconstructed from 31 fungal genomes.</title>
        <authorList>
            <person name="Floudas D."/>
            <person name="Binder M."/>
            <person name="Riley R."/>
            <person name="Barry K."/>
            <person name="Blanchette R.A."/>
            <person name="Henrissat B."/>
            <person name="Martinez A.T."/>
            <person name="Otillar R."/>
            <person name="Spatafora J.W."/>
            <person name="Yadav J.S."/>
            <person name="Aerts A."/>
            <person name="Benoit I."/>
            <person name="Boyd A."/>
            <person name="Carlson A."/>
            <person name="Copeland A."/>
            <person name="Coutinho P.M."/>
            <person name="de Vries R.P."/>
            <person name="Ferreira P."/>
            <person name="Findley K."/>
            <person name="Foster B."/>
            <person name="Gaskell J."/>
            <person name="Glotzer D."/>
            <person name="Gorecki P."/>
            <person name="Heitman J."/>
            <person name="Hesse C."/>
            <person name="Hori C."/>
            <person name="Igarashi K."/>
            <person name="Jurgens J.A."/>
            <person name="Kallen N."/>
            <person name="Kersten P."/>
            <person name="Kohler A."/>
            <person name="Kuees U."/>
            <person name="Kumar T.K.A."/>
            <person name="Kuo A."/>
            <person name="LaButti K."/>
            <person name="Larrondo L.F."/>
            <person name="Lindquist E."/>
            <person name="Ling A."/>
            <person name="Lombard V."/>
            <person name="Lucas S."/>
            <person name="Lundell T."/>
            <person name="Martin R."/>
            <person name="McLaughlin D.J."/>
            <person name="Morgenstern I."/>
            <person name="Morin E."/>
            <person name="Murat C."/>
            <person name="Nagy L.G."/>
            <person name="Nolan M."/>
            <person name="Ohm R.A."/>
            <person name="Patyshakuliyeva A."/>
            <person name="Rokas A."/>
            <person name="Ruiz-Duenas F.J."/>
            <person name="Sabat G."/>
            <person name="Salamov A."/>
            <person name="Samejima M."/>
            <person name="Schmutz J."/>
            <person name="Slot J.C."/>
            <person name="St John F."/>
            <person name="Stenlid J."/>
            <person name="Sun H."/>
            <person name="Sun S."/>
            <person name="Syed K."/>
            <person name="Tsang A."/>
            <person name="Wiebenga A."/>
            <person name="Young D."/>
            <person name="Pisabarro A."/>
            <person name="Eastwood D.C."/>
            <person name="Martin F."/>
            <person name="Cullen D."/>
            <person name="Grigoriev I.V."/>
            <person name="Hibbett D.S."/>
        </authorList>
    </citation>
    <scope>NUCLEOTIDE SEQUENCE [LARGE SCALE GENOMIC DNA]</scope>
    <source>
        <strain evidence="14 15">MD-104</strain>
    </source>
</reference>
<evidence type="ECO:0000313" key="15">
    <source>
        <dbReference type="Proteomes" id="UP000218811"/>
    </source>
</evidence>